<gene>
    <name evidence="2" type="ORF">HGA13_26010</name>
</gene>
<name>A0A846XJU3_9NOCA</name>
<reference evidence="2 3" key="1">
    <citation type="submission" date="2020-04" db="EMBL/GenBank/DDBJ databases">
        <title>MicrobeNet Type strains.</title>
        <authorList>
            <person name="Nicholson A.C."/>
        </authorList>
    </citation>
    <scope>NUCLEOTIDE SEQUENCE [LARGE SCALE GENOMIC DNA]</scope>
    <source>
        <strain evidence="2 3">DSM 45078</strain>
    </source>
</reference>
<comment type="caution">
    <text evidence="2">The sequence shown here is derived from an EMBL/GenBank/DDBJ whole genome shotgun (WGS) entry which is preliminary data.</text>
</comment>
<sequence>MLHQNPAPTSVAIYELVGSRYQRVAEFHLTCADSVELTLSRPDGCPMARRWFRQGIRVPGTAEPVSADDGRAFMRALLSPRRLSYCRIVDESPHRVESGDPGNPGAAENALP</sequence>
<dbReference type="EMBL" id="JAAXOO010000007">
    <property type="protein sequence ID" value="NKY36498.1"/>
    <property type="molecule type" value="Genomic_DNA"/>
</dbReference>
<feature type="region of interest" description="Disordered" evidence="1">
    <location>
        <begin position="93"/>
        <end position="112"/>
    </location>
</feature>
<proteinExistence type="predicted"/>
<evidence type="ECO:0000313" key="3">
    <source>
        <dbReference type="Proteomes" id="UP000565715"/>
    </source>
</evidence>
<keyword evidence="3" id="KW-1185">Reference proteome</keyword>
<protein>
    <submittedName>
        <fullName evidence="2">Uncharacterized protein</fullName>
    </submittedName>
</protein>
<evidence type="ECO:0000313" key="2">
    <source>
        <dbReference type="EMBL" id="NKY36498.1"/>
    </source>
</evidence>
<evidence type="ECO:0000256" key="1">
    <source>
        <dbReference type="SAM" id="MobiDB-lite"/>
    </source>
</evidence>
<accession>A0A846XJU3</accession>
<organism evidence="2 3">
    <name type="scientific">Nocardia speluncae</name>
    <dbReference type="NCBI Taxonomy" id="419477"/>
    <lineage>
        <taxon>Bacteria</taxon>
        <taxon>Bacillati</taxon>
        <taxon>Actinomycetota</taxon>
        <taxon>Actinomycetes</taxon>
        <taxon>Mycobacteriales</taxon>
        <taxon>Nocardiaceae</taxon>
        <taxon>Nocardia</taxon>
    </lineage>
</organism>
<dbReference type="Proteomes" id="UP000565715">
    <property type="component" value="Unassembled WGS sequence"/>
</dbReference>
<dbReference type="AlphaFoldDB" id="A0A846XJU3"/>
<dbReference type="RefSeq" id="WP_068038421.1">
    <property type="nucleotide sequence ID" value="NZ_JAAXOO010000007.1"/>
</dbReference>